<feature type="domain" description="Helix-turn-helix" evidence="1">
    <location>
        <begin position="24"/>
        <end position="75"/>
    </location>
</feature>
<proteinExistence type="predicted"/>
<dbReference type="GO" id="GO:0003677">
    <property type="term" value="F:DNA binding"/>
    <property type="evidence" value="ECO:0007669"/>
    <property type="project" value="InterPro"/>
</dbReference>
<comment type="caution">
    <text evidence="2">The sequence shown here is derived from an EMBL/GenBank/DDBJ whole genome shotgun (WGS) entry which is preliminary data.</text>
</comment>
<dbReference type="InterPro" id="IPR010093">
    <property type="entry name" value="SinI_DNA-bd"/>
</dbReference>
<dbReference type="RefSeq" id="WP_154327484.1">
    <property type="nucleotide sequence ID" value="NZ_CP045696.1"/>
</dbReference>
<dbReference type="AlphaFoldDB" id="A0A6L5XFM5"/>
<dbReference type="EMBL" id="VULT01000019">
    <property type="protein sequence ID" value="MSS18315.1"/>
    <property type="molecule type" value="Genomic_DNA"/>
</dbReference>
<gene>
    <name evidence="2" type="ORF">FYJ29_11175</name>
</gene>
<evidence type="ECO:0000313" key="3">
    <source>
        <dbReference type="Proteomes" id="UP000483362"/>
    </source>
</evidence>
<evidence type="ECO:0000259" key="1">
    <source>
        <dbReference type="Pfam" id="PF12728"/>
    </source>
</evidence>
<organism evidence="2 3">
    <name type="scientific">Sodaliphilus pleomorphus</name>
    <dbReference type="NCBI Taxonomy" id="2606626"/>
    <lineage>
        <taxon>Bacteria</taxon>
        <taxon>Pseudomonadati</taxon>
        <taxon>Bacteroidota</taxon>
        <taxon>Bacteroidia</taxon>
        <taxon>Bacteroidales</taxon>
        <taxon>Muribaculaceae</taxon>
        <taxon>Sodaliphilus</taxon>
    </lineage>
</organism>
<evidence type="ECO:0000313" key="2">
    <source>
        <dbReference type="EMBL" id="MSS18315.1"/>
    </source>
</evidence>
<accession>A0A6L5XFM5</accession>
<dbReference type="Pfam" id="PF12728">
    <property type="entry name" value="HTH_17"/>
    <property type="match status" value="1"/>
</dbReference>
<sequence>MSQEDLNQITDLVTARTIFATKEVLTSEETARYMGISKSYLYKLTMRREIPHYKPTGKICYFNRREVEAWLQSNRVASDTELTNQAAAYCSERGGAA</sequence>
<protein>
    <submittedName>
        <fullName evidence="2">Helix-turn-helix domain-containing protein</fullName>
    </submittedName>
</protein>
<dbReference type="NCBIfam" id="TIGR01764">
    <property type="entry name" value="excise"/>
    <property type="match status" value="1"/>
</dbReference>
<dbReference type="InterPro" id="IPR009061">
    <property type="entry name" value="DNA-bd_dom_put_sf"/>
</dbReference>
<dbReference type="SUPFAM" id="SSF46955">
    <property type="entry name" value="Putative DNA-binding domain"/>
    <property type="match status" value="1"/>
</dbReference>
<reference evidence="2 3" key="1">
    <citation type="submission" date="2019-08" db="EMBL/GenBank/DDBJ databases">
        <title>In-depth cultivation of the pig gut microbiome towards novel bacterial diversity and tailored functional studies.</title>
        <authorList>
            <person name="Wylensek D."/>
            <person name="Hitch T.C.A."/>
            <person name="Clavel T."/>
        </authorList>
    </citation>
    <scope>NUCLEOTIDE SEQUENCE [LARGE SCALE GENOMIC DNA]</scope>
    <source>
        <strain evidence="2 3">Oil-RF-744-WCA-WT-10</strain>
    </source>
</reference>
<name>A0A6L5XFM5_9BACT</name>
<keyword evidence="3" id="KW-1185">Reference proteome</keyword>
<dbReference type="Proteomes" id="UP000483362">
    <property type="component" value="Unassembled WGS sequence"/>
</dbReference>
<dbReference type="InterPro" id="IPR041657">
    <property type="entry name" value="HTH_17"/>
</dbReference>